<sequence>MYEHLVRTAVTEIDMRKRQQLFIIIDMIHNLATQELTRISSGSLAEGIDLPGSDIDIMFVFRDVDVIQDERHIKHPVKRNTFVIETDNDHPGFTRLRLLTKGYVKINCKACEYFEETTKGLSLSSTKFVCNMSKMFPGMKISPHGPCPSDKDRDLDLAFCFRSKYLPYNTISWASRYRQQWPPNSTIDKKKKIWLLVSTNWTE</sequence>
<accession>A0A8B6EI64</accession>
<proteinExistence type="predicted"/>
<organism evidence="1 2">
    <name type="scientific">Mytilus galloprovincialis</name>
    <name type="common">Mediterranean mussel</name>
    <dbReference type="NCBI Taxonomy" id="29158"/>
    <lineage>
        <taxon>Eukaryota</taxon>
        <taxon>Metazoa</taxon>
        <taxon>Spiralia</taxon>
        <taxon>Lophotrochozoa</taxon>
        <taxon>Mollusca</taxon>
        <taxon>Bivalvia</taxon>
        <taxon>Autobranchia</taxon>
        <taxon>Pteriomorphia</taxon>
        <taxon>Mytilida</taxon>
        <taxon>Mytiloidea</taxon>
        <taxon>Mytilidae</taxon>
        <taxon>Mytilinae</taxon>
        <taxon>Mytilus</taxon>
    </lineage>
</organism>
<keyword evidence="2" id="KW-1185">Reference proteome</keyword>
<evidence type="ECO:0000313" key="1">
    <source>
        <dbReference type="EMBL" id="VDI35047.1"/>
    </source>
</evidence>
<comment type="caution">
    <text evidence="1">The sequence shown here is derived from an EMBL/GenBank/DDBJ whole genome shotgun (WGS) entry which is preliminary data.</text>
</comment>
<protein>
    <submittedName>
        <fullName evidence="1">Uncharacterized protein</fullName>
    </submittedName>
</protein>
<evidence type="ECO:0000313" key="2">
    <source>
        <dbReference type="Proteomes" id="UP000596742"/>
    </source>
</evidence>
<gene>
    <name evidence="1" type="ORF">MGAL_10B045088</name>
</gene>
<name>A0A8B6EI64_MYTGA</name>
<dbReference type="OrthoDB" id="6048940at2759"/>
<reference evidence="1" key="1">
    <citation type="submission" date="2018-11" db="EMBL/GenBank/DDBJ databases">
        <authorList>
            <person name="Alioto T."/>
            <person name="Alioto T."/>
        </authorList>
    </citation>
    <scope>NUCLEOTIDE SEQUENCE</scope>
</reference>
<dbReference type="AlphaFoldDB" id="A0A8B6EI64"/>
<dbReference type="EMBL" id="UYJE01005198">
    <property type="protein sequence ID" value="VDI35047.1"/>
    <property type="molecule type" value="Genomic_DNA"/>
</dbReference>
<dbReference type="Proteomes" id="UP000596742">
    <property type="component" value="Unassembled WGS sequence"/>
</dbReference>